<evidence type="ECO:0000256" key="4">
    <source>
        <dbReference type="ARBA" id="ARBA00023180"/>
    </source>
</evidence>
<dbReference type="InterPro" id="IPR020837">
    <property type="entry name" value="Fibrinogen_CS"/>
</dbReference>
<evidence type="ECO:0000313" key="9">
    <source>
        <dbReference type="Proteomes" id="UP000887568"/>
    </source>
</evidence>
<comment type="subcellular location">
    <subcellularLocation>
        <location evidence="1">Secreted</location>
    </subcellularLocation>
</comment>
<dbReference type="OrthoDB" id="6361951at2759"/>
<sequence>MMTSFKMRLVLSVCFVSFLCVATATAQAPERRGEGFSDTIGSGVHPETEVHDLEYDQFVYSPHIIINPPRFSTTGVAKACCNCSSIQDIVSTETTRLEAAYRRLRDETREHLKQLQAAMSDLAEMLRNLPDPAVTLPSNPEKLTPATEKTTLPTSSPERSTLPTSTTKITFPSSTPTVPQTPKQVTTIGLPERVTTPSTTTTRTTEAKTTPSPRTTKPKTTARPEAKTTPKPATTPKTTTQPIPKTTSAPSTSKFTTVTIYKDCSNALARGVTRSGVYKLQPQDNGEEIEVYCDMDTDGGGWTVFQRRQDGSVDFYRDFEGYRQGFGDLEGEFWLGNDNLHRLTAQDDYVLRVDLTDFEDDSKYAVYNSFGVADLSDSYRLSLGQYSGTAGDSLTRHSQKQFTTKDVDNDDFLTGNCALLYHGAWWYERCHQSNLNGNYLGGPTNKYAKGVVWRRWKGYNYSLKTSEMKFRKKN</sequence>
<keyword evidence="9" id="KW-1185">Reference proteome</keyword>
<dbReference type="PANTHER" id="PTHR47221">
    <property type="entry name" value="FIBRINOGEN ALPHA CHAIN"/>
    <property type="match status" value="1"/>
</dbReference>
<dbReference type="InterPro" id="IPR036056">
    <property type="entry name" value="Fibrinogen-like_C"/>
</dbReference>
<organism evidence="8 9">
    <name type="scientific">Patiria miniata</name>
    <name type="common">Bat star</name>
    <name type="synonym">Asterina miniata</name>
    <dbReference type="NCBI Taxonomy" id="46514"/>
    <lineage>
        <taxon>Eukaryota</taxon>
        <taxon>Metazoa</taxon>
        <taxon>Echinodermata</taxon>
        <taxon>Eleutherozoa</taxon>
        <taxon>Asterozoa</taxon>
        <taxon>Asteroidea</taxon>
        <taxon>Valvatacea</taxon>
        <taxon>Valvatida</taxon>
        <taxon>Asterinidae</taxon>
        <taxon>Patiria</taxon>
    </lineage>
</organism>
<feature type="chain" id="PRO_5036880500" description="Fibrinogen C-terminal domain-containing protein" evidence="6">
    <location>
        <begin position="27"/>
        <end position="474"/>
    </location>
</feature>
<feature type="domain" description="Fibrinogen C-terminal" evidence="7">
    <location>
        <begin position="255"/>
        <end position="474"/>
    </location>
</feature>
<feature type="compositionally biased region" description="Polar residues" evidence="5">
    <location>
        <begin position="147"/>
        <end position="169"/>
    </location>
</feature>
<dbReference type="PANTHER" id="PTHR47221:SF5">
    <property type="entry name" value="FIBRINOGEN C-TERMINAL DOMAIN-CONTAINING PROTEIN"/>
    <property type="match status" value="1"/>
</dbReference>
<protein>
    <recommendedName>
        <fullName evidence="7">Fibrinogen C-terminal domain-containing protein</fullName>
    </recommendedName>
</protein>
<feature type="region of interest" description="Disordered" evidence="5">
    <location>
        <begin position="131"/>
        <end position="251"/>
    </location>
</feature>
<dbReference type="GO" id="GO:0030674">
    <property type="term" value="F:protein-macromolecule adaptor activity"/>
    <property type="evidence" value="ECO:0007669"/>
    <property type="project" value="TreeGrafter"/>
</dbReference>
<dbReference type="EnsemblMetazoa" id="XM_038213433.1">
    <property type="protein sequence ID" value="XP_038069361.1"/>
    <property type="gene ID" value="LOC119738531"/>
</dbReference>
<feature type="compositionally biased region" description="Low complexity" evidence="5">
    <location>
        <begin position="229"/>
        <end position="249"/>
    </location>
</feature>
<dbReference type="AlphaFoldDB" id="A0A914B1J0"/>
<evidence type="ECO:0000256" key="2">
    <source>
        <dbReference type="ARBA" id="ARBA00022525"/>
    </source>
</evidence>
<evidence type="ECO:0000256" key="5">
    <source>
        <dbReference type="SAM" id="MobiDB-lite"/>
    </source>
</evidence>
<accession>A0A914B1J0</accession>
<feature type="compositionally biased region" description="Low complexity" evidence="5">
    <location>
        <begin position="195"/>
        <end position="221"/>
    </location>
</feature>
<feature type="signal peptide" evidence="6">
    <location>
        <begin position="1"/>
        <end position="26"/>
    </location>
</feature>
<keyword evidence="6" id="KW-0732">Signal</keyword>
<keyword evidence="2" id="KW-0964">Secreted</keyword>
<evidence type="ECO:0000256" key="6">
    <source>
        <dbReference type="SAM" id="SignalP"/>
    </source>
</evidence>
<dbReference type="SMART" id="SM00186">
    <property type="entry name" value="FBG"/>
    <property type="match status" value="1"/>
</dbReference>
<dbReference type="GO" id="GO:0034116">
    <property type="term" value="P:positive regulation of heterotypic cell-cell adhesion"/>
    <property type="evidence" value="ECO:0007669"/>
    <property type="project" value="TreeGrafter"/>
</dbReference>
<dbReference type="InterPro" id="IPR002181">
    <property type="entry name" value="Fibrinogen_a/b/g_C_dom"/>
</dbReference>
<dbReference type="SUPFAM" id="SSF56496">
    <property type="entry name" value="Fibrinogen C-terminal domain-like"/>
    <property type="match status" value="1"/>
</dbReference>
<dbReference type="FunFam" id="3.90.215.10:FF:000001">
    <property type="entry name" value="Tenascin isoform 1"/>
    <property type="match status" value="1"/>
</dbReference>
<dbReference type="NCBIfam" id="NF040941">
    <property type="entry name" value="GGGWT_bact"/>
    <property type="match status" value="1"/>
</dbReference>
<evidence type="ECO:0000313" key="8">
    <source>
        <dbReference type="EnsemblMetazoa" id="XP_038069361.1"/>
    </source>
</evidence>
<dbReference type="PROSITE" id="PS51406">
    <property type="entry name" value="FIBRINOGEN_C_2"/>
    <property type="match status" value="1"/>
</dbReference>
<dbReference type="CDD" id="cd00087">
    <property type="entry name" value="FReD"/>
    <property type="match status" value="1"/>
</dbReference>
<dbReference type="OMA" id="RTWHEYE"/>
<dbReference type="Pfam" id="PF00147">
    <property type="entry name" value="Fibrinogen_C"/>
    <property type="match status" value="1"/>
</dbReference>
<dbReference type="RefSeq" id="XP_038069361.1">
    <property type="nucleotide sequence ID" value="XM_038213433.1"/>
</dbReference>
<dbReference type="PROSITE" id="PS00514">
    <property type="entry name" value="FIBRINOGEN_C_1"/>
    <property type="match status" value="1"/>
</dbReference>
<dbReference type="InterPro" id="IPR037579">
    <property type="entry name" value="FIB_ANG-like"/>
</dbReference>
<name>A0A914B1J0_PATMI</name>
<reference evidence="8" key="1">
    <citation type="submission" date="2022-11" db="UniProtKB">
        <authorList>
            <consortium name="EnsemblMetazoa"/>
        </authorList>
    </citation>
    <scope>IDENTIFICATION</scope>
</reference>
<proteinExistence type="predicted"/>
<evidence type="ECO:0000256" key="1">
    <source>
        <dbReference type="ARBA" id="ARBA00004613"/>
    </source>
</evidence>
<dbReference type="GO" id="GO:0005201">
    <property type="term" value="F:extracellular matrix structural constituent"/>
    <property type="evidence" value="ECO:0007669"/>
    <property type="project" value="TreeGrafter"/>
</dbReference>
<dbReference type="InterPro" id="IPR014716">
    <property type="entry name" value="Fibrinogen_a/b/g_C_1"/>
</dbReference>
<dbReference type="GeneID" id="119738531"/>
<evidence type="ECO:0000259" key="7">
    <source>
        <dbReference type="PROSITE" id="PS51406"/>
    </source>
</evidence>
<keyword evidence="4" id="KW-0325">Glycoprotein</keyword>
<feature type="compositionally biased region" description="Low complexity" evidence="5">
    <location>
        <begin position="170"/>
        <end position="187"/>
    </location>
</feature>
<keyword evidence="3" id="KW-1015">Disulfide bond</keyword>
<dbReference type="GO" id="GO:0005577">
    <property type="term" value="C:fibrinogen complex"/>
    <property type="evidence" value="ECO:0007669"/>
    <property type="project" value="TreeGrafter"/>
</dbReference>
<dbReference type="Gene3D" id="3.90.215.10">
    <property type="entry name" value="Gamma Fibrinogen, chain A, domain 1"/>
    <property type="match status" value="1"/>
</dbReference>
<dbReference type="Proteomes" id="UP000887568">
    <property type="component" value="Unplaced"/>
</dbReference>
<evidence type="ECO:0000256" key="3">
    <source>
        <dbReference type="ARBA" id="ARBA00023157"/>
    </source>
</evidence>